<dbReference type="RefSeq" id="WP_194115612.1">
    <property type="nucleotide sequence ID" value="NZ_JADFUA010000003.1"/>
</dbReference>
<name>A0A8J7FMD2_9NEIS</name>
<dbReference type="Proteomes" id="UP000604481">
    <property type="component" value="Unassembled WGS sequence"/>
</dbReference>
<sequence>MKWDLVQLRNAVKARYGDGQLKLLEPSLNSTVERLYFSAFHFEQFFSCEEGFIDGPDDIRGALETVFGHDETKAELRFKARAHLVAGLQSLHSVLDILAHAVYFSMGMDRESESRIEESRIDLSAVTKKLTNLSVWPHFTSLLSSLRDDESVKYLSALVNHSKHRSIISTPVKFLCQEQGFIGLVFVEFSYKGMAYGERKACDFVSEIREGVSEMIVAIGKELNQIASSRVES</sequence>
<evidence type="ECO:0000313" key="1">
    <source>
        <dbReference type="EMBL" id="MBE9609091.1"/>
    </source>
</evidence>
<organism evidence="1 2">
    <name type="scientific">Chitinilyticum piscinae</name>
    <dbReference type="NCBI Taxonomy" id="2866724"/>
    <lineage>
        <taxon>Bacteria</taxon>
        <taxon>Pseudomonadati</taxon>
        <taxon>Pseudomonadota</taxon>
        <taxon>Betaproteobacteria</taxon>
        <taxon>Neisseriales</taxon>
        <taxon>Chitinibacteraceae</taxon>
        <taxon>Chitinilyticum</taxon>
    </lineage>
</organism>
<dbReference type="EMBL" id="JADFUA010000003">
    <property type="protein sequence ID" value="MBE9609091.1"/>
    <property type="molecule type" value="Genomic_DNA"/>
</dbReference>
<accession>A0A8J7FMD2</accession>
<protein>
    <submittedName>
        <fullName evidence="1">Uncharacterized protein</fullName>
    </submittedName>
</protein>
<dbReference type="AlphaFoldDB" id="A0A8J7FMD2"/>
<comment type="caution">
    <text evidence="1">The sequence shown here is derived from an EMBL/GenBank/DDBJ whole genome shotgun (WGS) entry which is preliminary data.</text>
</comment>
<keyword evidence="2" id="KW-1185">Reference proteome</keyword>
<evidence type="ECO:0000313" key="2">
    <source>
        <dbReference type="Proteomes" id="UP000604481"/>
    </source>
</evidence>
<proteinExistence type="predicted"/>
<reference evidence="1 2" key="1">
    <citation type="submission" date="2020-10" db="EMBL/GenBank/DDBJ databases">
        <title>The genome sequence of Chitinilyticum litopenaei 4Y14.</title>
        <authorList>
            <person name="Liu Y."/>
        </authorList>
    </citation>
    <scope>NUCLEOTIDE SEQUENCE [LARGE SCALE GENOMIC DNA]</scope>
    <source>
        <strain evidence="1 2">4Y14</strain>
    </source>
</reference>
<gene>
    <name evidence="1" type="ORF">INR99_07005</name>
</gene>